<accession>A0A2V4VWV5</accession>
<dbReference type="EMBL" id="QJSU01000003">
    <property type="protein sequence ID" value="PYE39814.1"/>
    <property type="molecule type" value="Genomic_DNA"/>
</dbReference>
<proteinExistence type="predicted"/>
<comment type="caution">
    <text evidence="1">The sequence shown here is derived from an EMBL/GenBank/DDBJ whole genome shotgun (WGS) entry which is preliminary data.</text>
</comment>
<reference evidence="1 2" key="1">
    <citation type="submission" date="2018-06" db="EMBL/GenBank/DDBJ databases">
        <title>Genomic Encyclopedia of Type Strains, Phase III (KMG-III): the genomes of soil and plant-associated and newly described type strains.</title>
        <authorList>
            <person name="Whitman W."/>
        </authorList>
    </citation>
    <scope>NUCLEOTIDE SEQUENCE [LARGE SCALE GENOMIC DNA]</scope>
    <source>
        <strain evidence="1 2">CECT 5889</strain>
    </source>
</reference>
<name>A0A2V4VWV5_9GAMM</name>
<dbReference type="Proteomes" id="UP000247746">
    <property type="component" value="Unassembled WGS sequence"/>
</dbReference>
<protein>
    <submittedName>
        <fullName evidence="1">Uncharacterized protein</fullName>
    </submittedName>
</protein>
<keyword evidence="2" id="KW-1185">Reference proteome</keyword>
<evidence type="ECO:0000313" key="2">
    <source>
        <dbReference type="Proteomes" id="UP000247746"/>
    </source>
</evidence>
<gene>
    <name evidence="1" type="ORF">DFP82_103262</name>
</gene>
<evidence type="ECO:0000313" key="1">
    <source>
        <dbReference type="EMBL" id="PYE39814.1"/>
    </source>
</evidence>
<dbReference type="AlphaFoldDB" id="A0A2V4VWV5"/>
<organism evidence="1 2">
    <name type="scientific">Psychrobacter fozii</name>
    <dbReference type="NCBI Taxonomy" id="198480"/>
    <lineage>
        <taxon>Bacteria</taxon>
        <taxon>Pseudomonadati</taxon>
        <taxon>Pseudomonadota</taxon>
        <taxon>Gammaproteobacteria</taxon>
        <taxon>Moraxellales</taxon>
        <taxon>Moraxellaceae</taxon>
        <taxon>Psychrobacter</taxon>
    </lineage>
</organism>
<sequence>MGLYHTFLSELQESKVFNLMSHVANQSKYTRRYHPHHLLAQYVINQIDTLELRSQDIIKKMGYPLKHTIPACERLRHVLSSKFLGLDGSYIDKYFTADEFLATLFSVLDIPYEPFADDIAQIKHDLVNPPKSLCTYSLRAEIDFEFVNANWMVRCGVSRLAHIRLPNDFAEMNKAKRTSIIKNAIYDHYQQYVSGLPYDGVIKGYQLIAEQNNEVIETIAYGLPKSSNV</sequence>